<protein>
    <submittedName>
        <fullName evidence="2">Uncharacterized protein</fullName>
    </submittedName>
</protein>
<organism evidence="2 3">
    <name type="scientific">Streptomyces caelestis</name>
    <dbReference type="NCBI Taxonomy" id="36816"/>
    <lineage>
        <taxon>Bacteria</taxon>
        <taxon>Bacillati</taxon>
        <taxon>Actinomycetota</taxon>
        <taxon>Actinomycetes</taxon>
        <taxon>Kitasatosporales</taxon>
        <taxon>Streptomycetaceae</taxon>
        <taxon>Streptomyces</taxon>
    </lineage>
</organism>
<comment type="caution">
    <text evidence="2">The sequence shown here is derived from an EMBL/GenBank/DDBJ whole genome shotgun (WGS) entry which is preliminary data.</text>
</comment>
<evidence type="ECO:0000313" key="3">
    <source>
        <dbReference type="Proteomes" id="UP000037773"/>
    </source>
</evidence>
<accession>A0A0M8QFG0</accession>
<keyword evidence="3" id="KW-1185">Reference proteome</keyword>
<dbReference type="Proteomes" id="UP000037773">
    <property type="component" value="Unassembled WGS sequence"/>
</dbReference>
<feature type="compositionally biased region" description="Polar residues" evidence="1">
    <location>
        <begin position="1"/>
        <end position="11"/>
    </location>
</feature>
<dbReference type="AlphaFoldDB" id="A0A0M8QFG0"/>
<gene>
    <name evidence="2" type="ORF">ADK41_26655</name>
</gene>
<sequence length="66" mass="6719">MGPTTNESAAGTTGERLLPVERLLGSQGARAASESGQQAPEGGRQSGRRTLRLAPEEADGTPDTAV</sequence>
<feature type="region of interest" description="Disordered" evidence="1">
    <location>
        <begin position="1"/>
        <end position="66"/>
    </location>
</feature>
<evidence type="ECO:0000256" key="1">
    <source>
        <dbReference type="SAM" id="MobiDB-lite"/>
    </source>
</evidence>
<evidence type="ECO:0000313" key="2">
    <source>
        <dbReference type="EMBL" id="KOT34199.1"/>
    </source>
</evidence>
<proteinExistence type="predicted"/>
<dbReference type="EMBL" id="LGCN01000219">
    <property type="protein sequence ID" value="KOT34199.1"/>
    <property type="molecule type" value="Genomic_DNA"/>
</dbReference>
<name>A0A0M8QFG0_9ACTN</name>
<reference evidence="2 3" key="1">
    <citation type="submission" date="2015-07" db="EMBL/GenBank/DDBJ databases">
        <authorList>
            <person name="Noorani M."/>
        </authorList>
    </citation>
    <scope>NUCLEOTIDE SEQUENCE [LARGE SCALE GENOMIC DNA]</scope>
    <source>
        <strain evidence="2 3">NRRL B-24567</strain>
    </source>
</reference>
<dbReference type="PATRIC" id="fig|36816.3.peg.5767"/>